<accession>A0A2P2IR11</accession>
<evidence type="ECO:0000313" key="1">
    <source>
        <dbReference type="EMBL" id="MBW83655.1"/>
    </source>
</evidence>
<dbReference type="EMBL" id="GGEC01003172">
    <property type="protein sequence ID" value="MBW83655.1"/>
    <property type="molecule type" value="Transcribed_RNA"/>
</dbReference>
<organism evidence="1">
    <name type="scientific">Rhizophora mucronata</name>
    <name type="common">Asiatic mangrove</name>
    <dbReference type="NCBI Taxonomy" id="61149"/>
    <lineage>
        <taxon>Eukaryota</taxon>
        <taxon>Viridiplantae</taxon>
        <taxon>Streptophyta</taxon>
        <taxon>Embryophyta</taxon>
        <taxon>Tracheophyta</taxon>
        <taxon>Spermatophyta</taxon>
        <taxon>Magnoliopsida</taxon>
        <taxon>eudicotyledons</taxon>
        <taxon>Gunneridae</taxon>
        <taxon>Pentapetalae</taxon>
        <taxon>rosids</taxon>
        <taxon>fabids</taxon>
        <taxon>Malpighiales</taxon>
        <taxon>Rhizophoraceae</taxon>
        <taxon>Rhizophora</taxon>
    </lineage>
</organism>
<reference evidence="1" key="1">
    <citation type="submission" date="2018-02" db="EMBL/GenBank/DDBJ databases">
        <title>Rhizophora mucronata_Transcriptome.</title>
        <authorList>
            <person name="Meera S.P."/>
            <person name="Sreeshan A."/>
            <person name="Augustine A."/>
        </authorList>
    </citation>
    <scope>NUCLEOTIDE SEQUENCE</scope>
    <source>
        <tissue evidence="1">Leaf</tissue>
    </source>
</reference>
<proteinExistence type="predicted"/>
<dbReference type="AlphaFoldDB" id="A0A2P2IR11"/>
<name>A0A2P2IR11_RHIMU</name>
<protein>
    <submittedName>
        <fullName evidence="1">Uncharacterized protein</fullName>
    </submittedName>
</protein>
<sequence length="40" mass="4555">MSSPNNLQLDILGEMGSIHVRKPHNSRALAQILWQTARDR</sequence>